<dbReference type="Proteomes" id="UP001172102">
    <property type="component" value="Unassembled WGS sequence"/>
</dbReference>
<protein>
    <recommendedName>
        <fullName evidence="5">Secreted protein</fullName>
    </recommendedName>
</protein>
<keyword evidence="2" id="KW-0732">Signal</keyword>
<gene>
    <name evidence="3" type="ORF">B0H67DRAFT_582145</name>
</gene>
<keyword evidence="4" id="KW-1185">Reference proteome</keyword>
<dbReference type="EMBL" id="JAUKUA010000004">
    <property type="protein sequence ID" value="KAK0715981.1"/>
    <property type="molecule type" value="Genomic_DNA"/>
</dbReference>
<evidence type="ECO:0000313" key="4">
    <source>
        <dbReference type="Proteomes" id="UP001172102"/>
    </source>
</evidence>
<dbReference type="AlphaFoldDB" id="A0AA40AHL3"/>
<evidence type="ECO:0000313" key="3">
    <source>
        <dbReference type="EMBL" id="KAK0715981.1"/>
    </source>
</evidence>
<evidence type="ECO:0008006" key="5">
    <source>
        <dbReference type="Google" id="ProtNLM"/>
    </source>
</evidence>
<evidence type="ECO:0000256" key="1">
    <source>
        <dbReference type="SAM" id="MobiDB-lite"/>
    </source>
</evidence>
<feature type="compositionally biased region" description="Basic residues" evidence="1">
    <location>
        <begin position="75"/>
        <end position="85"/>
    </location>
</feature>
<evidence type="ECO:0000256" key="2">
    <source>
        <dbReference type="SAM" id="SignalP"/>
    </source>
</evidence>
<accession>A0AA40AHL3</accession>
<feature type="signal peptide" evidence="2">
    <location>
        <begin position="1"/>
        <end position="25"/>
    </location>
</feature>
<proteinExistence type="predicted"/>
<feature type="chain" id="PRO_5041210302" description="Secreted protein" evidence="2">
    <location>
        <begin position="26"/>
        <end position="98"/>
    </location>
</feature>
<feature type="region of interest" description="Disordered" evidence="1">
    <location>
        <begin position="49"/>
        <end position="98"/>
    </location>
</feature>
<sequence>MRGERDWKGFAGSILLFSLSWLCCCTVMPITSPREAQYRKHKNRQQCPHPVALGALHRERTRKKSQPFAPSPPKEKKKKEKRLRGLGHADRCWSCAPR</sequence>
<organism evidence="3 4">
    <name type="scientific">Lasiosphaeris hirsuta</name>
    <dbReference type="NCBI Taxonomy" id="260670"/>
    <lineage>
        <taxon>Eukaryota</taxon>
        <taxon>Fungi</taxon>
        <taxon>Dikarya</taxon>
        <taxon>Ascomycota</taxon>
        <taxon>Pezizomycotina</taxon>
        <taxon>Sordariomycetes</taxon>
        <taxon>Sordariomycetidae</taxon>
        <taxon>Sordariales</taxon>
        <taxon>Lasiosphaeriaceae</taxon>
        <taxon>Lasiosphaeris</taxon>
    </lineage>
</organism>
<name>A0AA40AHL3_9PEZI</name>
<comment type="caution">
    <text evidence="3">The sequence shown here is derived from an EMBL/GenBank/DDBJ whole genome shotgun (WGS) entry which is preliminary data.</text>
</comment>
<reference evidence="3" key="1">
    <citation type="submission" date="2023-06" db="EMBL/GenBank/DDBJ databases">
        <title>Genome-scale phylogeny and comparative genomics of the fungal order Sordariales.</title>
        <authorList>
            <consortium name="Lawrence Berkeley National Laboratory"/>
            <person name="Hensen N."/>
            <person name="Bonometti L."/>
            <person name="Westerberg I."/>
            <person name="Brannstrom I.O."/>
            <person name="Guillou S."/>
            <person name="Cros-Aarteil S."/>
            <person name="Calhoun S."/>
            <person name="Haridas S."/>
            <person name="Kuo A."/>
            <person name="Mondo S."/>
            <person name="Pangilinan J."/>
            <person name="Riley R."/>
            <person name="Labutti K."/>
            <person name="Andreopoulos B."/>
            <person name="Lipzen A."/>
            <person name="Chen C."/>
            <person name="Yanf M."/>
            <person name="Daum C."/>
            <person name="Ng V."/>
            <person name="Clum A."/>
            <person name="Steindorff A."/>
            <person name="Ohm R."/>
            <person name="Martin F."/>
            <person name="Silar P."/>
            <person name="Natvig D."/>
            <person name="Lalanne C."/>
            <person name="Gautier V."/>
            <person name="Ament-Velasquez S.L."/>
            <person name="Kruys A."/>
            <person name="Hutchinson M.I."/>
            <person name="Powell A.J."/>
            <person name="Barry K."/>
            <person name="Miller A.N."/>
            <person name="Grigoriev I.V."/>
            <person name="Debuchy R."/>
            <person name="Gladieux P."/>
            <person name="Thoren M.H."/>
            <person name="Johannesson H."/>
        </authorList>
    </citation>
    <scope>NUCLEOTIDE SEQUENCE</scope>
    <source>
        <strain evidence="3">SMH4607-1</strain>
    </source>
</reference>